<dbReference type="SUPFAM" id="SSF56112">
    <property type="entry name" value="Protein kinase-like (PK-like)"/>
    <property type="match status" value="1"/>
</dbReference>
<keyword evidence="9" id="KW-0142">cGMP-binding</keyword>
<dbReference type="PANTHER" id="PTHR24349">
    <property type="entry name" value="SERINE/THREONINE-PROTEIN KINASE"/>
    <property type="match status" value="1"/>
</dbReference>
<dbReference type="InterPro" id="IPR000719">
    <property type="entry name" value="Prot_kinase_dom"/>
</dbReference>
<evidence type="ECO:0000313" key="16">
    <source>
        <dbReference type="EMBL" id="KAL3762445.1"/>
    </source>
</evidence>
<evidence type="ECO:0000256" key="4">
    <source>
        <dbReference type="ARBA" id="ARBA00022679"/>
    </source>
</evidence>
<keyword evidence="8 11" id="KW-0067">ATP-binding</keyword>
<reference evidence="16 17" key="1">
    <citation type="submission" date="2024-10" db="EMBL/GenBank/DDBJ databases">
        <title>Updated reference genomes for cyclostephanoid diatoms.</title>
        <authorList>
            <person name="Roberts W.R."/>
            <person name="Alverson A.J."/>
        </authorList>
    </citation>
    <scope>NUCLEOTIDE SEQUENCE [LARGE SCALE GENOMIC DNA]</scope>
    <source>
        <strain evidence="16 17">AJA232-27</strain>
    </source>
</reference>
<proteinExistence type="inferred from homology"/>
<dbReference type="Gene3D" id="1.10.238.10">
    <property type="entry name" value="EF-hand"/>
    <property type="match status" value="1"/>
</dbReference>
<dbReference type="Proteomes" id="UP001530293">
    <property type="component" value="Unassembled WGS sequence"/>
</dbReference>
<dbReference type="PROSITE" id="PS00108">
    <property type="entry name" value="PROTEIN_KINASE_ST"/>
    <property type="match status" value="1"/>
</dbReference>
<accession>A0ABD3ME95</accession>
<dbReference type="SMART" id="SM00054">
    <property type="entry name" value="EFh"/>
    <property type="match status" value="3"/>
</dbReference>
<keyword evidence="6" id="KW-0418">Kinase</keyword>
<evidence type="ECO:0008006" key="18">
    <source>
        <dbReference type="Google" id="ProtNLM"/>
    </source>
</evidence>
<comment type="caution">
    <text evidence="16">The sequence shown here is derived from an EMBL/GenBank/DDBJ whole genome shotgun (WGS) entry which is preliminary data.</text>
</comment>
<evidence type="ECO:0000256" key="7">
    <source>
        <dbReference type="ARBA" id="ARBA00022837"/>
    </source>
</evidence>
<evidence type="ECO:0000256" key="3">
    <source>
        <dbReference type="ARBA" id="ARBA00022535"/>
    </source>
</evidence>
<evidence type="ECO:0000256" key="6">
    <source>
        <dbReference type="ARBA" id="ARBA00022777"/>
    </source>
</evidence>
<comment type="cofactor">
    <cofactor evidence="1">
        <name>Mg(2+)</name>
        <dbReference type="ChEBI" id="CHEBI:18420"/>
    </cofactor>
</comment>
<dbReference type="InterPro" id="IPR018490">
    <property type="entry name" value="cNMP-bd_dom_sf"/>
</dbReference>
<dbReference type="GO" id="GO:0030553">
    <property type="term" value="F:cGMP binding"/>
    <property type="evidence" value="ECO:0007669"/>
    <property type="project" value="UniProtKB-KW"/>
</dbReference>
<dbReference type="Pfam" id="PF00069">
    <property type="entry name" value="Pkinase"/>
    <property type="match status" value="1"/>
</dbReference>
<dbReference type="Pfam" id="PF13499">
    <property type="entry name" value="EF-hand_7"/>
    <property type="match status" value="1"/>
</dbReference>
<dbReference type="PROSITE" id="PS50011">
    <property type="entry name" value="PROTEIN_KINASE_DOM"/>
    <property type="match status" value="1"/>
</dbReference>
<dbReference type="InterPro" id="IPR002048">
    <property type="entry name" value="EF_hand_dom"/>
</dbReference>
<keyword evidence="3" id="KW-0140">cGMP</keyword>
<dbReference type="PROSITE" id="PS00018">
    <property type="entry name" value="EF_HAND_1"/>
    <property type="match status" value="2"/>
</dbReference>
<evidence type="ECO:0000256" key="9">
    <source>
        <dbReference type="ARBA" id="ARBA00022992"/>
    </source>
</evidence>
<dbReference type="CDD" id="cd00038">
    <property type="entry name" value="CAP_ED"/>
    <property type="match status" value="2"/>
</dbReference>
<evidence type="ECO:0000313" key="17">
    <source>
        <dbReference type="Proteomes" id="UP001530293"/>
    </source>
</evidence>
<comment type="similarity">
    <text evidence="10">Belongs to the protein kinase superfamily. Ser/Thr protein kinase family. CDPK subfamily.</text>
</comment>
<dbReference type="Pfam" id="PF00027">
    <property type="entry name" value="cNMP_binding"/>
    <property type="match status" value="2"/>
</dbReference>
<dbReference type="InterPro" id="IPR050205">
    <property type="entry name" value="CDPK_Ser/Thr_kinases"/>
</dbReference>
<dbReference type="AlphaFoldDB" id="A0ABD3ME95"/>
<evidence type="ECO:0000256" key="10">
    <source>
        <dbReference type="ARBA" id="ARBA00024334"/>
    </source>
</evidence>
<feature type="domain" description="EF-hand" evidence="15">
    <location>
        <begin position="823"/>
        <end position="858"/>
    </location>
</feature>
<dbReference type="InterPro" id="IPR011992">
    <property type="entry name" value="EF-hand-dom_pair"/>
</dbReference>
<feature type="region of interest" description="Disordered" evidence="12">
    <location>
        <begin position="110"/>
        <end position="131"/>
    </location>
</feature>
<dbReference type="SUPFAM" id="SSF47473">
    <property type="entry name" value="EF-hand"/>
    <property type="match status" value="1"/>
</dbReference>
<evidence type="ECO:0000259" key="15">
    <source>
        <dbReference type="PROSITE" id="PS50222"/>
    </source>
</evidence>
<dbReference type="SMART" id="SM00220">
    <property type="entry name" value="S_TKc"/>
    <property type="match status" value="1"/>
</dbReference>
<feature type="domain" description="Cyclic nucleotide-binding" evidence="14">
    <location>
        <begin position="650"/>
        <end position="739"/>
    </location>
</feature>
<organism evidence="16 17">
    <name type="scientific">Discostella pseudostelligera</name>
    <dbReference type="NCBI Taxonomy" id="259834"/>
    <lineage>
        <taxon>Eukaryota</taxon>
        <taxon>Sar</taxon>
        <taxon>Stramenopiles</taxon>
        <taxon>Ochrophyta</taxon>
        <taxon>Bacillariophyta</taxon>
        <taxon>Coscinodiscophyceae</taxon>
        <taxon>Thalassiosirophycidae</taxon>
        <taxon>Stephanodiscales</taxon>
        <taxon>Stephanodiscaceae</taxon>
        <taxon>Discostella</taxon>
    </lineage>
</organism>
<dbReference type="GO" id="GO:0005524">
    <property type="term" value="F:ATP binding"/>
    <property type="evidence" value="ECO:0007669"/>
    <property type="project" value="UniProtKB-UniRule"/>
</dbReference>
<feature type="domain" description="EF-hand" evidence="15">
    <location>
        <begin position="499"/>
        <end position="534"/>
    </location>
</feature>
<dbReference type="InterPro" id="IPR018247">
    <property type="entry name" value="EF_Hand_1_Ca_BS"/>
</dbReference>
<keyword evidence="4" id="KW-0808">Transferase</keyword>
<dbReference type="SMART" id="SM00100">
    <property type="entry name" value="cNMP"/>
    <property type="match status" value="2"/>
</dbReference>
<dbReference type="Gene3D" id="1.10.510.10">
    <property type="entry name" value="Transferase(Phosphotransferase) domain 1"/>
    <property type="match status" value="1"/>
</dbReference>
<dbReference type="FunFam" id="1.10.510.10:FF:000571">
    <property type="entry name" value="Maternal embryonic leucine zipper kinase"/>
    <property type="match status" value="1"/>
</dbReference>
<evidence type="ECO:0000256" key="12">
    <source>
        <dbReference type="SAM" id="MobiDB-lite"/>
    </source>
</evidence>
<keyword evidence="7" id="KW-0106">Calcium</keyword>
<dbReference type="EMBL" id="JALLBG020000135">
    <property type="protein sequence ID" value="KAL3762445.1"/>
    <property type="molecule type" value="Genomic_DNA"/>
</dbReference>
<dbReference type="PROSITE" id="PS50222">
    <property type="entry name" value="EF_HAND_2"/>
    <property type="match status" value="3"/>
</dbReference>
<dbReference type="InterPro" id="IPR000595">
    <property type="entry name" value="cNMP-bd_dom"/>
</dbReference>
<feature type="compositionally biased region" description="Polar residues" evidence="12">
    <location>
        <begin position="117"/>
        <end position="126"/>
    </location>
</feature>
<dbReference type="InterPro" id="IPR008271">
    <property type="entry name" value="Ser/Thr_kinase_AS"/>
</dbReference>
<feature type="binding site" evidence="11">
    <location>
        <position position="202"/>
    </location>
    <ligand>
        <name>ATP</name>
        <dbReference type="ChEBI" id="CHEBI:30616"/>
    </ligand>
</feature>
<protein>
    <recommendedName>
        <fullName evidence="18">cGMP-dependent protein kinase</fullName>
    </recommendedName>
</protein>
<keyword evidence="5 11" id="KW-0547">Nucleotide-binding</keyword>
<sequence length="949" mass="106607">MILHALRRAAARSRQSQHASTRHHLPAASLLLVSIAGYLEIVQDGEQLDGGSDDADASNLGNGVFGGIGNSSSRSGNRYWAFQRNANALCQQQQQRQQANEKDEIIDIISSSNSSNGHPLSQSQPQRPIESSPFRNFVATSSAYLDLRIQRAVTSKRMAAEKSRRTFFSVYEVKFDEPLGSGAYGDVYLCRERSTGEECALKKIPKEFTDRDEFQREMNTLLHIRANGGHPNICMLRENFDEEDDYMLVFDLVDGGEMFEHLIKHGAYSEADASRLLRQVASALDFIHGIGVVHADLKPENVMLRKTHGGAIIKLIDFGCSEILSHPEDGGGVTEHRPPPRILTHKSGATTAYCPPEAFDDKEVALDSSADMWAIGVIVYMMLIGRHPFDLDCDASNEEIARRIKEQRLPPLNLAHNLSPSALDLIRKLMEPDPKKRMTAHDMLHHPWVTGETASEYIMEDSAKRLKQLHRYKSGIEKTVIENLLSFSSEDTRDNGNDGQTTLLERAFDHLDKEKKGFLDRKDLKALPTSRLRRRGTTKDEAECKMSFNQFSDLIGQSMRSVHFKKGQVIYKEDDEGDYMYFINSGTIEVSTRDGFRTKKGRGNCFGKGGIFGRKRRTTITCTTPVHALRIDKEFFSKYVIKGSALSTKLLEKANKEKFERALDILERMGRFDEKTYKKGDVLFREGEVPRDAYIVKEGLVDVAVAEHHFYTAKRGRLFGINSLAMDRNRKASATCVTDSCVVKSIPLKELRKLSNEYPLLESTLKELALRQEFRRAIVLRRMKSFPNKDQMKEAFDEIDQDRSGTLNKDELRLLMASLGAAFTDEDFIGLVSTLDVNESGEVGFNEFQNIFNESSLTLISIFLLNACSEVSISIFGATTVTVPPDMFATRFVVSTSGLSIIAFSKRECTVMPPSLYFLSPLRRKVRPSLSSCKSMSFSSISGVWNATV</sequence>
<dbReference type="SUPFAM" id="SSF51206">
    <property type="entry name" value="cAMP-binding domain-like"/>
    <property type="match status" value="2"/>
</dbReference>
<feature type="domain" description="Protein kinase" evidence="13">
    <location>
        <begin position="173"/>
        <end position="449"/>
    </location>
</feature>
<keyword evidence="17" id="KW-1185">Reference proteome</keyword>
<dbReference type="Gene3D" id="2.60.120.10">
    <property type="entry name" value="Jelly Rolls"/>
    <property type="match status" value="2"/>
</dbReference>
<evidence type="ECO:0000259" key="13">
    <source>
        <dbReference type="PROSITE" id="PS50011"/>
    </source>
</evidence>
<dbReference type="GO" id="GO:0004674">
    <property type="term" value="F:protein serine/threonine kinase activity"/>
    <property type="evidence" value="ECO:0007669"/>
    <property type="project" value="UniProtKB-KW"/>
</dbReference>
<feature type="domain" description="Cyclic nucleotide-binding" evidence="14">
    <location>
        <begin position="555"/>
        <end position="657"/>
    </location>
</feature>
<dbReference type="InterPro" id="IPR014710">
    <property type="entry name" value="RmlC-like_jellyroll"/>
</dbReference>
<evidence type="ECO:0000256" key="1">
    <source>
        <dbReference type="ARBA" id="ARBA00001946"/>
    </source>
</evidence>
<dbReference type="InterPro" id="IPR011009">
    <property type="entry name" value="Kinase-like_dom_sf"/>
</dbReference>
<gene>
    <name evidence="16" type="ORF">ACHAWU_008148</name>
</gene>
<evidence type="ECO:0000259" key="14">
    <source>
        <dbReference type="PROSITE" id="PS50042"/>
    </source>
</evidence>
<evidence type="ECO:0000256" key="11">
    <source>
        <dbReference type="PROSITE-ProRule" id="PRU10141"/>
    </source>
</evidence>
<feature type="domain" description="EF-hand" evidence="15">
    <location>
        <begin position="787"/>
        <end position="822"/>
    </location>
</feature>
<name>A0ABD3ME95_9STRA</name>
<evidence type="ECO:0000256" key="5">
    <source>
        <dbReference type="ARBA" id="ARBA00022741"/>
    </source>
</evidence>
<evidence type="ECO:0000256" key="8">
    <source>
        <dbReference type="ARBA" id="ARBA00022840"/>
    </source>
</evidence>
<keyword evidence="2" id="KW-0723">Serine/threonine-protein kinase</keyword>
<dbReference type="PROSITE" id="PS50042">
    <property type="entry name" value="CNMP_BINDING_3"/>
    <property type="match status" value="2"/>
</dbReference>
<dbReference type="InterPro" id="IPR017441">
    <property type="entry name" value="Protein_kinase_ATP_BS"/>
</dbReference>
<dbReference type="PROSITE" id="PS00107">
    <property type="entry name" value="PROTEIN_KINASE_ATP"/>
    <property type="match status" value="1"/>
</dbReference>
<evidence type="ECO:0000256" key="2">
    <source>
        <dbReference type="ARBA" id="ARBA00022527"/>
    </source>
</evidence>
<dbReference type="CDD" id="cd00051">
    <property type="entry name" value="EFh"/>
    <property type="match status" value="1"/>
</dbReference>